<dbReference type="NCBIfam" id="NF001749">
    <property type="entry name" value="PRK00474.1"/>
    <property type="match status" value="1"/>
</dbReference>
<dbReference type="InterPro" id="IPR014721">
    <property type="entry name" value="Ribsml_uS5_D2-typ_fold_subgr"/>
</dbReference>
<accession>A0A126R089</accession>
<gene>
    <name evidence="3" type="primary">rps9</name>
    <name evidence="6" type="ORF">SAMN02910297_00805</name>
    <name evidence="5" type="ORF">YLM1_0478</name>
</gene>
<dbReference type="KEGG" id="mol:YLM1_0478"/>
<dbReference type="Pfam" id="PF00380">
    <property type="entry name" value="Ribosomal_S9"/>
    <property type="match status" value="1"/>
</dbReference>
<dbReference type="HAMAP" id="MF_00532_A">
    <property type="entry name" value="Ribosomal_uS9_A"/>
    <property type="match status" value="1"/>
</dbReference>
<dbReference type="GO" id="GO:0003735">
    <property type="term" value="F:structural constituent of ribosome"/>
    <property type="evidence" value="ECO:0007669"/>
    <property type="project" value="UniProtKB-UniRule"/>
</dbReference>
<keyword evidence="7" id="KW-1185">Reference proteome</keyword>
<reference evidence="5 7" key="1">
    <citation type="journal article" date="2016" name="Genome Announc.">
        <title>Draft Genome Sequence of the Rumen Methanogen Methanobrevibacter olleyae YLM1.</title>
        <authorList>
            <person name="Kelly W.J."/>
            <person name="Li D."/>
            <person name="Lambie S.C."/>
            <person name="Cox F."/>
            <person name="Attwood G.T."/>
            <person name="Altermann E."/>
            <person name="Leahy S.C."/>
        </authorList>
    </citation>
    <scope>NUCLEOTIDE SEQUENCE [LARGE SCALE GENOMIC DNA]</scope>
    <source>
        <strain evidence="5 7">YLM1</strain>
    </source>
</reference>
<dbReference type="PANTHER" id="PTHR21569:SF16">
    <property type="entry name" value="RIBOSOMAL PROTEIN S16"/>
    <property type="match status" value="1"/>
</dbReference>
<dbReference type="PATRIC" id="fig|294671.3.peg.494"/>
<keyword evidence="2 3" id="KW-0687">Ribonucleoprotein</keyword>
<dbReference type="InterPro" id="IPR019958">
    <property type="entry name" value="Ribosomal_uS9_archaeal"/>
</dbReference>
<dbReference type="SUPFAM" id="SSF54211">
    <property type="entry name" value="Ribosomal protein S5 domain 2-like"/>
    <property type="match status" value="1"/>
</dbReference>
<evidence type="ECO:0000313" key="6">
    <source>
        <dbReference type="EMBL" id="SFL40532.1"/>
    </source>
</evidence>
<feature type="compositionally biased region" description="Basic and acidic residues" evidence="4">
    <location>
        <begin position="107"/>
        <end position="117"/>
    </location>
</feature>
<reference evidence="7" key="2">
    <citation type="submission" date="2016-02" db="EMBL/GenBank/DDBJ databases">
        <title>The draft genome sequence of the rumen methanogen Methanobrevibacter olleyae YLM1.</title>
        <authorList>
            <consortium name="New Zealand Agricultural Greenhouse Gas Research Centre/Pastoral Greenhouse Gas Research Consortium"/>
            <person name="Kelly W.J."/>
            <person name="Li D."/>
            <person name="Lambie S.C."/>
            <person name="Attwood G.T."/>
            <person name="Altermann E."/>
            <person name="Leahy S.C."/>
        </authorList>
    </citation>
    <scope>NUCLEOTIDE SEQUENCE [LARGE SCALE GENOMIC DNA]</scope>
    <source>
        <strain evidence="7">YLM1</strain>
    </source>
</reference>
<dbReference type="GO" id="GO:0003723">
    <property type="term" value="F:RNA binding"/>
    <property type="evidence" value="ECO:0007669"/>
    <property type="project" value="TreeGrafter"/>
</dbReference>
<dbReference type="RefSeq" id="WP_067145948.1">
    <property type="nucleotide sequence ID" value="NZ_CP014265.1"/>
</dbReference>
<dbReference type="GeneID" id="28488778"/>
<evidence type="ECO:0000256" key="3">
    <source>
        <dbReference type="HAMAP-Rule" id="MF_00532"/>
    </source>
</evidence>
<protein>
    <recommendedName>
        <fullName evidence="3">Small ribosomal subunit protein uS9</fullName>
    </recommendedName>
</protein>
<dbReference type="Gene3D" id="3.30.230.10">
    <property type="match status" value="1"/>
</dbReference>
<dbReference type="STRING" id="294671.YLM1_0478"/>
<evidence type="ECO:0000256" key="4">
    <source>
        <dbReference type="SAM" id="MobiDB-lite"/>
    </source>
</evidence>
<evidence type="ECO:0000256" key="1">
    <source>
        <dbReference type="ARBA" id="ARBA00022980"/>
    </source>
</evidence>
<dbReference type="GO" id="GO:0000462">
    <property type="term" value="P:maturation of SSU-rRNA from tricistronic rRNA transcript (SSU-rRNA, 5.8S rRNA, LSU-rRNA)"/>
    <property type="evidence" value="ECO:0007669"/>
    <property type="project" value="TreeGrafter"/>
</dbReference>
<dbReference type="InterPro" id="IPR020568">
    <property type="entry name" value="Ribosomal_Su5_D2-typ_SF"/>
</dbReference>
<keyword evidence="1 3" id="KW-0689">Ribosomal protein</keyword>
<dbReference type="Proteomes" id="UP000066376">
    <property type="component" value="Chromosome"/>
</dbReference>
<feature type="region of interest" description="Disordered" evidence="4">
    <location>
        <begin position="107"/>
        <end position="132"/>
    </location>
</feature>
<name>A0A126R089_METOL</name>
<evidence type="ECO:0000313" key="8">
    <source>
        <dbReference type="Proteomes" id="UP000183442"/>
    </source>
</evidence>
<evidence type="ECO:0000256" key="2">
    <source>
        <dbReference type="ARBA" id="ARBA00023274"/>
    </source>
</evidence>
<dbReference type="InterPro" id="IPR000754">
    <property type="entry name" value="Ribosomal_uS9"/>
</dbReference>
<evidence type="ECO:0000313" key="5">
    <source>
        <dbReference type="EMBL" id="AMK15035.1"/>
    </source>
</evidence>
<reference evidence="8" key="4">
    <citation type="submission" date="2016-10" db="EMBL/GenBank/DDBJ databases">
        <authorList>
            <person name="Varghese N."/>
        </authorList>
    </citation>
    <scope>NUCLEOTIDE SEQUENCE [LARGE SCALE GENOMIC DNA]</scope>
    <source>
        <strain evidence="8">DSM 16632</strain>
    </source>
</reference>
<dbReference type="PANTHER" id="PTHR21569">
    <property type="entry name" value="RIBOSOMAL PROTEIN S9"/>
    <property type="match status" value="1"/>
</dbReference>
<dbReference type="GO" id="GO:0006412">
    <property type="term" value="P:translation"/>
    <property type="evidence" value="ECO:0007669"/>
    <property type="project" value="UniProtKB-UniRule"/>
</dbReference>
<dbReference type="FunFam" id="3.30.230.10:FF:000051">
    <property type="entry name" value="30S ribosomal protein S9"/>
    <property type="match status" value="1"/>
</dbReference>
<dbReference type="GO" id="GO:0022627">
    <property type="term" value="C:cytosolic small ribosomal subunit"/>
    <property type="evidence" value="ECO:0007669"/>
    <property type="project" value="UniProtKB-UniRule"/>
</dbReference>
<dbReference type="OrthoDB" id="52677at2157"/>
<organism evidence="5 7">
    <name type="scientific">Methanobrevibacter olleyae</name>
    <dbReference type="NCBI Taxonomy" id="294671"/>
    <lineage>
        <taxon>Archaea</taxon>
        <taxon>Methanobacteriati</taxon>
        <taxon>Methanobacteriota</taxon>
        <taxon>Methanomada group</taxon>
        <taxon>Methanobacteria</taxon>
        <taxon>Methanobacteriales</taxon>
        <taxon>Methanobacteriaceae</taxon>
        <taxon>Methanobrevibacter</taxon>
    </lineage>
</organism>
<comment type="similarity">
    <text evidence="3">Belongs to the universal ribosomal protein uS9 family.</text>
</comment>
<dbReference type="Proteomes" id="UP000183442">
    <property type="component" value="Unassembled WGS sequence"/>
</dbReference>
<dbReference type="NCBIfam" id="TIGR03627">
    <property type="entry name" value="uS9_arch"/>
    <property type="match status" value="1"/>
</dbReference>
<evidence type="ECO:0000313" key="7">
    <source>
        <dbReference type="Proteomes" id="UP000066376"/>
    </source>
</evidence>
<proteinExistence type="inferred from homology"/>
<sequence length="132" mass="14601">MKVVHTSGKRKTAVARGTVREGTGKVRINKVPLELYSPELARLKLTEPLELAGEVANNVDISIRVNGGGVIGQAEAARMVIAKGLVQWTQDMDLKEIYTHYDRTMLVGDPRRSEPKKYGGPGARARKQKSYR</sequence>
<reference evidence="6" key="3">
    <citation type="submission" date="2016-10" db="EMBL/GenBank/DDBJ databases">
        <authorList>
            <person name="de Groot N.N."/>
        </authorList>
    </citation>
    <scope>NUCLEOTIDE SEQUENCE [LARGE SCALE GENOMIC DNA]</scope>
    <source>
        <strain evidence="6">DSM 16632</strain>
    </source>
</reference>
<dbReference type="EMBL" id="FOTL01000009">
    <property type="protein sequence ID" value="SFL40532.1"/>
    <property type="molecule type" value="Genomic_DNA"/>
</dbReference>
<dbReference type="AlphaFoldDB" id="A0A126R089"/>
<dbReference type="EMBL" id="CP014265">
    <property type="protein sequence ID" value="AMK15035.1"/>
    <property type="molecule type" value="Genomic_DNA"/>
</dbReference>